<dbReference type="GO" id="GO:0016987">
    <property type="term" value="F:sigma factor activity"/>
    <property type="evidence" value="ECO:0007669"/>
    <property type="project" value="UniProtKB-KW"/>
</dbReference>
<dbReference type="InterPro" id="IPR013325">
    <property type="entry name" value="RNA_pol_sigma_r2"/>
</dbReference>
<dbReference type="InterPro" id="IPR014284">
    <property type="entry name" value="RNA_pol_sigma-70_dom"/>
</dbReference>
<organism evidence="8 9">
    <name type="scientific">Shewanella woodyi (strain ATCC 51908 / MS32)</name>
    <dbReference type="NCBI Taxonomy" id="392500"/>
    <lineage>
        <taxon>Bacteria</taxon>
        <taxon>Pseudomonadati</taxon>
        <taxon>Pseudomonadota</taxon>
        <taxon>Gammaproteobacteria</taxon>
        <taxon>Alteromonadales</taxon>
        <taxon>Shewanellaceae</taxon>
        <taxon>Shewanella</taxon>
    </lineage>
</organism>
<dbReference type="AlphaFoldDB" id="B1KF95"/>
<evidence type="ECO:0000313" key="8">
    <source>
        <dbReference type="EMBL" id="ACA86636.1"/>
    </source>
</evidence>
<reference evidence="8 9" key="1">
    <citation type="submission" date="2008-02" db="EMBL/GenBank/DDBJ databases">
        <title>Complete sequence of Shewanella woodyi ATCC 51908.</title>
        <authorList>
            <consortium name="US DOE Joint Genome Institute"/>
            <person name="Copeland A."/>
            <person name="Lucas S."/>
            <person name="Lapidus A."/>
            <person name="Glavina del Rio T."/>
            <person name="Dalin E."/>
            <person name="Tice H."/>
            <person name="Bruce D."/>
            <person name="Goodwin L."/>
            <person name="Pitluck S."/>
            <person name="Sims D."/>
            <person name="Brettin T."/>
            <person name="Detter J.C."/>
            <person name="Han C."/>
            <person name="Kuske C.R."/>
            <person name="Schmutz J."/>
            <person name="Larimer F."/>
            <person name="Land M."/>
            <person name="Hauser L."/>
            <person name="Kyrpides N."/>
            <person name="Lykidis A."/>
            <person name="Zhao J.-S."/>
            <person name="Richardson P."/>
        </authorList>
    </citation>
    <scope>NUCLEOTIDE SEQUENCE [LARGE SCALE GENOMIC DNA]</scope>
    <source>
        <strain evidence="9">ATCC 51908 / MS32</strain>
    </source>
</reference>
<dbReference type="CDD" id="cd06171">
    <property type="entry name" value="Sigma70_r4"/>
    <property type="match status" value="1"/>
</dbReference>
<dbReference type="Proteomes" id="UP000002168">
    <property type="component" value="Chromosome"/>
</dbReference>
<dbReference type="SUPFAM" id="SSF88659">
    <property type="entry name" value="Sigma3 and sigma4 domains of RNA polymerase sigma factors"/>
    <property type="match status" value="1"/>
</dbReference>
<name>B1KF95_SHEWM</name>
<protein>
    <submittedName>
        <fullName evidence="8">RNA polymerase, sigma-24 subunit, ECF subfamily</fullName>
    </submittedName>
</protein>
<proteinExistence type="inferred from homology"/>
<dbReference type="InterPro" id="IPR036388">
    <property type="entry name" value="WH-like_DNA-bd_sf"/>
</dbReference>
<dbReference type="EMBL" id="CP000961">
    <property type="protein sequence ID" value="ACA86636.1"/>
    <property type="molecule type" value="Genomic_DNA"/>
</dbReference>
<evidence type="ECO:0000256" key="3">
    <source>
        <dbReference type="ARBA" id="ARBA00023082"/>
    </source>
</evidence>
<dbReference type="STRING" id="392500.Swoo_2357"/>
<dbReference type="NCBIfam" id="TIGR02937">
    <property type="entry name" value="sigma70-ECF"/>
    <property type="match status" value="1"/>
</dbReference>
<dbReference type="InterPro" id="IPR007630">
    <property type="entry name" value="RNA_pol_sigma70_r4"/>
</dbReference>
<evidence type="ECO:0000256" key="1">
    <source>
        <dbReference type="ARBA" id="ARBA00010641"/>
    </source>
</evidence>
<feature type="domain" description="RNA polymerase sigma-70 region 4" evidence="7">
    <location>
        <begin position="137"/>
        <end position="184"/>
    </location>
</feature>
<evidence type="ECO:0000259" key="6">
    <source>
        <dbReference type="Pfam" id="PF04542"/>
    </source>
</evidence>
<evidence type="ECO:0000313" key="9">
    <source>
        <dbReference type="Proteomes" id="UP000002168"/>
    </source>
</evidence>
<keyword evidence="9" id="KW-1185">Reference proteome</keyword>
<evidence type="ECO:0000256" key="4">
    <source>
        <dbReference type="ARBA" id="ARBA00023125"/>
    </source>
</evidence>
<evidence type="ECO:0000256" key="2">
    <source>
        <dbReference type="ARBA" id="ARBA00023015"/>
    </source>
</evidence>
<keyword evidence="5" id="KW-0804">Transcription</keyword>
<dbReference type="PANTHER" id="PTHR43133">
    <property type="entry name" value="RNA POLYMERASE ECF-TYPE SIGMA FACTO"/>
    <property type="match status" value="1"/>
</dbReference>
<dbReference type="HOGENOM" id="CLU_1401432_0_0_6"/>
<dbReference type="KEGG" id="swd:Swoo_2357"/>
<dbReference type="Pfam" id="PF04545">
    <property type="entry name" value="Sigma70_r4"/>
    <property type="match status" value="1"/>
</dbReference>
<dbReference type="eggNOG" id="COG1595">
    <property type="taxonomic scope" value="Bacteria"/>
</dbReference>
<dbReference type="Gene3D" id="1.10.1740.10">
    <property type="match status" value="1"/>
</dbReference>
<dbReference type="Gene3D" id="1.10.10.10">
    <property type="entry name" value="Winged helix-like DNA-binding domain superfamily/Winged helix DNA-binding domain"/>
    <property type="match status" value="1"/>
</dbReference>
<feature type="domain" description="RNA polymerase sigma-70 region 2" evidence="6">
    <location>
        <begin position="41"/>
        <end position="98"/>
    </location>
</feature>
<dbReference type="PANTHER" id="PTHR43133:SF8">
    <property type="entry name" value="RNA POLYMERASE SIGMA FACTOR HI_1459-RELATED"/>
    <property type="match status" value="1"/>
</dbReference>
<evidence type="ECO:0000256" key="5">
    <source>
        <dbReference type="ARBA" id="ARBA00023163"/>
    </source>
</evidence>
<dbReference type="InterPro" id="IPR007627">
    <property type="entry name" value="RNA_pol_sigma70_r2"/>
</dbReference>
<accession>B1KF95</accession>
<gene>
    <name evidence="8" type="ordered locus">Swoo_2357</name>
</gene>
<keyword evidence="4" id="KW-0238">DNA-binding</keyword>
<evidence type="ECO:0000259" key="7">
    <source>
        <dbReference type="Pfam" id="PF04545"/>
    </source>
</evidence>
<comment type="similarity">
    <text evidence="1">Belongs to the sigma-70 factor family. ECF subfamily.</text>
</comment>
<dbReference type="GO" id="GO:0003677">
    <property type="term" value="F:DNA binding"/>
    <property type="evidence" value="ECO:0007669"/>
    <property type="project" value="UniProtKB-KW"/>
</dbReference>
<dbReference type="SUPFAM" id="SSF88946">
    <property type="entry name" value="Sigma2 domain of RNA polymerase sigma factors"/>
    <property type="match status" value="1"/>
</dbReference>
<sequence>MNKVNGPTCVINSPEKITQMHELQKRPDDYFFCWPSISEHLYKYCRFKLMLNHWDAEDVVADTMLKAYDNFKTANPSSNIQGWLTLLARNIHFDQIRRFKSIKNNVEDVLNNNSNLIDEPFNNKAEMNSIKVVKEVINRLNDKNKTITFDFFFNDKNYKEISHEYGIPAHQVRQRIHRSREKIKLTLNKI</sequence>
<dbReference type="InterPro" id="IPR013324">
    <property type="entry name" value="RNA_pol_sigma_r3/r4-like"/>
</dbReference>
<keyword evidence="2" id="KW-0805">Transcription regulation</keyword>
<keyword evidence="3" id="KW-0731">Sigma factor</keyword>
<dbReference type="InterPro" id="IPR039425">
    <property type="entry name" value="RNA_pol_sigma-70-like"/>
</dbReference>
<dbReference type="Pfam" id="PF04542">
    <property type="entry name" value="Sigma70_r2"/>
    <property type="match status" value="1"/>
</dbReference>
<dbReference type="GO" id="GO:0006352">
    <property type="term" value="P:DNA-templated transcription initiation"/>
    <property type="evidence" value="ECO:0007669"/>
    <property type="project" value="InterPro"/>
</dbReference>